<organism evidence="10 11">
    <name type="scientific">Paenibacillus hodogayensis</name>
    <dbReference type="NCBI Taxonomy" id="279208"/>
    <lineage>
        <taxon>Bacteria</taxon>
        <taxon>Bacillati</taxon>
        <taxon>Bacillota</taxon>
        <taxon>Bacilli</taxon>
        <taxon>Bacillales</taxon>
        <taxon>Paenibacillaceae</taxon>
        <taxon>Paenibacillus</taxon>
    </lineage>
</organism>
<dbReference type="PANTHER" id="PTHR30614:SF0">
    <property type="entry name" value="L-CYSTINE TRANSPORT SYSTEM PERMEASE PROTEIN TCYL"/>
    <property type="match status" value="1"/>
</dbReference>
<keyword evidence="4 8" id="KW-0812">Transmembrane</keyword>
<name>A0ABV5VRA5_9BACL</name>
<feature type="transmembrane region" description="Helical" evidence="8">
    <location>
        <begin position="56"/>
        <end position="78"/>
    </location>
</feature>
<protein>
    <submittedName>
        <fullName evidence="10">Amino acid ABC transporter permease</fullName>
    </submittedName>
</protein>
<proteinExistence type="inferred from homology"/>
<keyword evidence="2 8" id="KW-0813">Transport</keyword>
<dbReference type="RefSeq" id="WP_344905056.1">
    <property type="nucleotide sequence ID" value="NZ_BAAAYO010000002.1"/>
</dbReference>
<dbReference type="Proteomes" id="UP001589619">
    <property type="component" value="Unassembled WGS sequence"/>
</dbReference>
<evidence type="ECO:0000256" key="5">
    <source>
        <dbReference type="ARBA" id="ARBA00022970"/>
    </source>
</evidence>
<evidence type="ECO:0000256" key="6">
    <source>
        <dbReference type="ARBA" id="ARBA00022989"/>
    </source>
</evidence>
<feature type="transmembrane region" description="Helical" evidence="8">
    <location>
        <begin position="20"/>
        <end position="44"/>
    </location>
</feature>
<feature type="transmembrane region" description="Helical" evidence="8">
    <location>
        <begin position="98"/>
        <end position="123"/>
    </location>
</feature>
<dbReference type="PANTHER" id="PTHR30614">
    <property type="entry name" value="MEMBRANE COMPONENT OF AMINO ACID ABC TRANSPORTER"/>
    <property type="match status" value="1"/>
</dbReference>
<evidence type="ECO:0000256" key="2">
    <source>
        <dbReference type="ARBA" id="ARBA00022448"/>
    </source>
</evidence>
<sequence>MLSSNDSQFWTHLLKLADKLPATLFMMIVALAGGLLLGLLLAIVRIRRYPVLSALATLYLSFMRCTPTLVQLFLVFYGLPQLVLLFGMDINGWSNMSFAIITFALHAAAVLSEVIRSAYLAVGRSQQEAAYSVGMSAFQTLRRIVLPQAFGIALPNLANNAISLLKETSLAFSIGVIDVMGQAELIVGNNYGIGIVSIYITISVMYWIVSMMIGRAASLLESAYKKGHVGLAK</sequence>
<evidence type="ECO:0000256" key="1">
    <source>
        <dbReference type="ARBA" id="ARBA00004651"/>
    </source>
</evidence>
<evidence type="ECO:0000259" key="9">
    <source>
        <dbReference type="PROSITE" id="PS50928"/>
    </source>
</evidence>
<dbReference type="InterPro" id="IPR043429">
    <property type="entry name" value="ArtM/GltK/GlnP/TcyL/YhdX-like"/>
</dbReference>
<comment type="caution">
    <text evidence="10">The sequence shown here is derived from an EMBL/GenBank/DDBJ whole genome shotgun (WGS) entry which is preliminary data.</text>
</comment>
<dbReference type="NCBIfam" id="TIGR01726">
    <property type="entry name" value="HEQRo_perm_3TM"/>
    <property type="match status" value="1"/>
</dbReference>
<dbReference type="InterPro" id="IPR035906">
    <property type="entry name" value="MetI-like_sf"/>
</dbReference>
<evidence type="ECO:0000256" key="4">
    <source>
        <dbReference type="ARBA" id="ARBA00022692"/>
    </source>
</evidence>
<dbReference type="InterPro" id="IPR000515">
    <property type="entry name" value="MetI-like"/>
</dbReference>
<dbReference type="PROSITE" id="PS50928">
    <property type="entry name" value="ABC_TM1"/>
    <property type="match status" value="1"/>
</dbReference>
<dbReference type="CDD" id="cd06261">
    <property type="entry name" value="TM_PBP2"/>
    <property type="match status" value="1"/>
</dbReference>
<dbReference type="InterPro" id="IPR010065">
    <property type="entry name" value="AA_ABC_transptr_permease_3TM"/>
</dbReference>
<evidence type="ECO:0000313" key="10">
    <source>
        <dbReference type="EMBL" id="MFB9750797.1"/>
    </source>
</evidence>
<evidence type="ECO:0000313" key="11">
    <source>
        <dbReference type="Proteomes" id="UP001589619"/>
    </source>
</evidence>
<gene>
    <name evidence="10" type="ORF">ACFFNY_04345</name>
</gene>
<evidence type="ECO:0000256" key="8">
    <source>
        <dbReference type="RuleBase" id="RU363032"/>
    </source>
</evidence>
<reference evidence="10 11" key="1">
    <citation type="submission" date="2024-09" db="EMBL/GenBank/DDBJ databases">
        <authorList>
            <person name="Sun Q."/>
            <person name="Mori K."/>
        </authorList>
    </citation>
    <scope>NUCLEOTIDE SEQUENCE [LARGE SCALE GENOMIC DNA]</scope>
    <source>
        <strain evidence="10 11">JCM 12520</strain>
    </source>
</reference>
<dbReference type="EMBL" id="JBHMAG010000004">
    <property type="protein sequence ID" value="MFB9750797.1"/>
    <property type="molecule type" value="Genomic_DNA"/>
</dbReference>
<dbReference type="Pfam" id="PF00528">
    <property type="entry name" value="BPD_transp_1"/>
    <property type="match status" value="1"/>
</dbReference>
<comment type="similarity">
    <text evidence="8">Belongs to the binding-protein-dependent transport system permease family.</text>
</comment>
<keyword evidence="5" id="KW-0029">Amino-acid transport</keyword>
<comment type="subcellular location">
    <subcellularLocation>
        <location evidence="1 8">Cell membrane</location>
        <topology evidence="1 8">Multi-pass membrane protein</topology>
    </subcellularLocation>
</comment>
<keyword evidence="7 8" id="KW-0472">Membrane</keyword>
<feature type="transmembrane region" description="Helical" evidence="8">
    <location>
        <begin position="185"/>
        <end position="209"/>
    </location>
</feature>
<evidence type="ECO:0000256" key="3">
    <source>
        <dbReference type="ARBA" id="ARBA00022475"/>
    </source>
</evidence>
<dbReference type="SUPFAM" id="SSF161098">
    <property type="entry name" value="MetI-like"/>
    <property type="match status" value="1"/>
</dbReference>
<accession>A0ABV5VRA5</accession>
<dbReference type="Gene3D" id="1.10.3720.10">
    <property type="entry name" value="MetI-like"/>
    <property type="match status" value="1"/>
</dbReference>
<feature type="domain" description="ABC transmembrane type-1" evidence="9">
    <location>
        <begin position="20"/>
        <end position="217"/>
    </location>
</feature>
<keyword evidence="3" id="KW-1003">Cell membrane</keyword>
<keyword evidence="11" id="KW-1185">Reference proteome</keyword>
<keyword evidence="6 8" id="KW-1133">Transmembrane helix</keyword>
<evidence type="ECO:0000256" key="7">
    <source>
        <dbReference type="ARBA" id="ARBA00023136"/>
    </source>
</evidence>